<dbReference type="SUPFAM" id="SSF82714">
    <property type="entry name" value="Multidrug efflux transporter AcrB TolC docking domain, DN and DC subdomains"/>
    <property type="match status" value="2"/>
</dbReference>
<dbReference type="Gene3D" id="3.30.70.1430">
    <property type="entry name" value="Multidrug efflux transporter AcrB pore domain"/>
    <property type="match status" value="2"/>
</dbReference>
<feature type="transmembrane region" description="Helical" evidence="1">
    <location>
        <begin position="430"/>
        <end position="450"/>
    </location>
</feature>
<protein>
    <submittedName>
        <fullName evidence="2">Acriflavin resistance protein</fullName>
    </submittedName>
</protein>
<gene>
    <name evidence="2" type="ORF">tinsulaeT_12310</name>
</gene>
<feature type="transmembrane region" description="Helical" evidence="1">
    <location>
        <begin position="879"/>
        <end position="899"/>
    </location>
</feature>
<dbReference type="InterPro" id="IPR001036">
    <property type="entry name" value="Acrflvin-R"/>
</dbReference>
<sequence>MMRTIIDAAITRTRSVLMIFALLLIAGAVTYSNIAKESNPDITIPVIYVSMVHDGISPEDAERMLVRPMEKELKSIAGIKEMTANAGEGHASVTLEFLAGMDPKEALADVRDKVTLAKAKLPAESEEPEVHEVTMANQVPAVTVILSGPVTERGLLTLARELKDKIEGMQEVLEVDIGGDREDMVEIIVDPLLMESYGLDQNDIYNLVERNNRLVPAGTMDTGKGRFAVKVPSVFETVQDLLELPIKVDGDRVITFQDVSTVRRAYKDPTTFARLNGERSISLEVKKRSGENIIYTVDNVKTLIEQERQRWPSQVVVDYVGDQSLDVKDTLSDLQNNVLSAVLLVVIVVIAALGTRTAMLVGLAIPGAFLTGILVLAISGLTVNIVVLFGLIMAVGMLVDGAIVVTEFADREMNEGKPRHIAYGVAAKRMAWPIIASTATTLAAFAPLMFWPGMMGEFMKYLPITLIAVLSASLAMALVFVPTIGAVFGKSRVISEQEKQQVAKAEQGDLEHLTGFTGKYVSILKTAIRHPWKIVGGTFAMAFIVMWLYGASGLGAVFFPEIEPNSATIVVRSHGDLSVHEKDVIMRDIEERVLDMEEIETLYTLTGGNDIVGSFQVNFVNWQYRRPSDETIAEIHQRTADLAGVELEVRKNEDGPQNGKDLRIELSSRFPEKLDSAVKTIRNALVTTGKFTDIEDSGSKPGIEWQLKVDRSKAATYGADAAIVGSTVQMVTNGLKLGEYRPDDVDDELDIRVRFPQEKRNIGRLDTLRVKTAAGLVPVSSFVERKAAPKVDTIHRTDGKRVVTIQANLVTGAQLLTELPALEAKFPSLGIDPMVELSIKGQNQDQQESQEFLVNAFGVALFVMAIILVTQFNSFYQAFLILSAVIFSTVGVFLALLIAQKPFGIVMGGIGVISLAGIVVNNNIVLIDTYNVLRKEGFSPIDAILRTGAQRLRPVMLTTVTTILGLLPMVLQVNLDFFNRTAVFGAPSTQWWTQLATAVAGGLAFATVLTLVLTPCLIMLRDRNRDKRKQQDKLTFVKRMKGIKSAA</sequence>
<reference evidence="2 3" key="1">
    <citation type="submission" date="2023-03" db="EMBL/GenBank/DDBJ databases">
        <title>Draft genome sequence of Thalassotalea insulae KCTC 62186T.</title>
        <authorList>
            <person name="Sawabe T."/>
        </authorList>
    </citation>
    <scope>NUCLEOTIDE SEQUENCE [LARGE SCALE GENOMIC DNA]</scope>
    <source>
        <strain evidence="2 3">KCTC 62186</strain>
    </source>
</reference>
<accession>A0ABQ6GPT2</accession>
<keyword evidence="3" id="KW-1185">Reference proteome</keyword>
<name>A0ABQ6GPT2_9GAMM</name>
<dbReference type="PRINTS" id="PR00702">
    <property type="entry name" value="ACRIFLAVINRP"/>
</dbReference>
<keyword evidence="1" id="KW-0472">Membrane</keyword>
<dbReference type="Gene3D" id="3.30.70.1320">
    <property type="entry name" value="Multidrug efflux transporter AcrB pore domain like"/>
    <property type="match status" value="1"/>
</dbReference>
<feature type="transmembrane region" description="Helical" evidence="1">
    <location>
        <begin position="360"/>
        <end position="379"/>
    </location>
</feature>
<dbReference type="InterPro" id="IPR027463">
    <property type="entry name" value="AcrB_DN_DC_subdom"/>
</dbReference>
<keyword evidence="1" id="KW-0812">Transmembrane</keyword>
<evidence type="ECO:0000256" key="1">
    <source>
        <dbReference type="SAM" id="Phobius"/>
    </source>
</evidence>
<keyword evidence="1" id="KW-1133">Transmembrane helix</keyword>
<dbReference type="Gene3D" id="3.30.2090.10">
    <property type="entry name" value="Multidrug efflux transporter AcrB TolC docking domain, DN and DC subdomains"/>
    <property type="match status" value="2"/>
</dbReference>
<evidence type="ECO:0000313" key="3">
    <source>
        <dbReference type="Proteomes" id="UP001157186"/>
    </source>
</evidence>
<comment type="caution">
    <text evidence="2">The sequence shown here is derived from an EMBL/GenBank/DDBJ whole genome shotgun (WGS) entry which is preliminary data.</text>
</comment>
<dbReference type="EMBL" id="BSST01000001">
    <property type="protein sequence ID" value="GLX77891.1"/>
    <property type="molecule type" value="Genomic_DNA"/>
</dbReference>
<proteinExistence type="predicted"/>
<dbReference type="Proteomes" id="UP001157186">
    <property type="component" value="Unassembled WGS sequence"/>
</dbReference>
<organism evidence="2 3">
    <name type="scientific">Thalassotalea insulae</name>
    <dbReference type="NCBI Taxonomy" id="2056778"/>
    <lineage>
        <taxon>Bacteria</taxon>
        <taxon>Pseudomonadati</taxon>
        <taxon>Pseudomonadota</taxon>
        <taxon>Gammaproteobacteria</taxon>
        <taxon>Alteromonadales</taxon>
        <taxon>Colwelliaceae</taxon>
        <taxon>Thalassotalea</taxon>
    </lineage>
</organism>
<feature type="transmembrane region" description="Helical" evidence="1">
    <location>
        <begin position="462"/>
        <end position="489"/>
    </location>
</feature>
<feature type="transmembrane region" description="Helical" evidence="1">
    <location>
        <begin position="334"/>
        <end position="353"/>
    </location>
</feature>
<feature type="transmembrane region" description="Helical" evidence="1">
    <location>
        <begin position="955"/>
        <end position="975"/>
    </location>
</feature>
<dbReference type="SUPFAM" id="SSF82693">
    <property type="entry name" value="Multidrug efflux transporter AcrB pore domain, PN1, PN2, PC1 and PC2 subdomains"/>
    <property type="match status" value="2"/>
</dbReference>
<feature type="transmembrane region" description="Helical" evidence="1">
    <location>
        <begin position="534"/>
        <end position="559"/>
    </location>
</feature>
<feature type="transmembrane region" description="Helical" evidence="1">
    <location>
        <begin position="905"/>
        <end position="926"/>
    </location>
</feature>
<feature type="transmembrane region" description="Helical" evidence="1">
    <location>
        <begin position="995"/>
        <end position="1020"/>
    </location>
</feature>
<evidence type="ECO:0000313" key="2">
    <source>
        <dbReference type="EMBL" id="GLX77891.1"/>
    </source>
</evidence>
<dbReference type="Gene3D" id="3.30.70.1440">
    <property type="entry name" value="Multidrug efflux transporter AcrB pore domain"/>
    <property type="match status" value="1"/>
</dbReference>
<dbReference type="PANTHER" id="PTHR32063">
    <property type="match status" value="1"/>
</dbReference>
<dbReference type="PANTHER" id="PTHR32063:SF0">
    <property type="entry name" value="SWARMING MOTILITY PROTEIN SWRC"/>
    <property type="match status" value="1"/>
</dbReference>
<dbReference type="SUPFAM" id="SSF82866">
    <property type="entry name" value="Multidrug efflux transporter AcrB transmembrane domain"/>
    <property type="match status" value="2"/>
</dbReference>
<feature type="transmembrane region" description="Helical" evidence="1">
    <location>
        <begin position="852"/>
        <end position="872"/>
    </location>
</feature>
<feature type="transmembrane region" description="Helical" evidence="1">
    <location>
        <begin position="385"/>
        <end position="409"/>
    </location>
</feature>
<dbReference type="Pfam" id="PF00873">
    <property type="entry name" value="ACR_tran"/>
    <property type="match status" value="1"/>
</dbReference>
<dbReference type="Gene3D" id="1.20.1640.10">
    <property type="entry name" value="Multidrug efflux transporter AcrB transmembrane domain"/>
    <property type="match status" value="2"/>
</dbReference>